<dbReference type="InterPro" id="IPR029058">
    <property type="entry name" value="AB_hydrolase_fold"/>
</dbReference>
<dbReference type="AlphaFoldDB" id="A0A3G8M7P1"/>
<dbReference type="Pfam" id="PF06821">
    <property type="entry name" value="Ser_hydrolase"/>
    <property type="match status" value="1"/>
</dbReference>
<protein>
    <submittedName>
        <fullName evidence="1">Alpha/beta hydrolase</fullName>
    </submittedName>
</protein>
<organism evidence="1 2">
    <name type="scientific">Methylocystis rosea</name>
    <dbReference type="NCBI Taxonomy" id="173366"/>
    <lineage>
        <taxon>Bacteria</taxon>
        <taxon>Pseudomonadati</taxon>
        <taxon>Pseudomonadota</taxon>
        <taxon>Alphaproteobacteria</taxon>
        <taxon>Hyphomicrobiales</taxon>
        <taxon>Methylocystaceae</taxon>
        <taxon>Methylocystis</taxon>
    </lineage>
</organism>
<accession>A0A3G8M7P1</accession>
<dbReference type="KEGG" id="mros:EHO51_13275"/>
<gene>
    <name evidence="1" type="ORF">EHO51_13275</name>
</gene>
<name>A0A3G8M7P1_9HYPH</name>
<dbReference type="RefSeq" id="WP_124739283.1">
    <property type="nucleotide sequence ID" value="NZ_CP034086.1"/>
</dbReference>
<reference evidence="1 2" key="1">
    <citation type="submission" date="2018-11" db="EMBL/GenBank/DDBJ databases">
        <title>Genome squencing of methanotrophic bacteria isolated from alkaline groundwater in Korea.</title>
        <authorList>
            <person name="Nguyen L.N."/>
        </authorList>
    </citation>
    <scope>NUCLEOTIDE SEQUENCE [LARGE SCALE GENOMIC DNA]</scope>
    <source>
        <strain evidence="1 2">GW6</strain>
    </source>
</reference>
<dbReference type="Gene3D" id="3.40.50.1820">
    <property type="entry name" value="alpha/beta hydrolase"/>
    <property type="match status" value="1"/>
</dbReference>
<sequence length="182" mass="19533">MRAADADILIVPGWSDSGPEHWQTRWQAKLSTARRVTQRDFEKPIRAEWEETIAQEVLASARPVVIVAHSLGVIAALHAAQRVGDKIAGAFLVAPPSEAVIRELPSVDSAFLPIPRAKLPFPAALVGSSDDPYADLLFARQLAQDIGARFIDAGAAGHINVDSGHGPWPEGSLAFANFMAKL</sequence>
<evidence type="ECO:0000313" key="2">
    <source>
        <dbReference type="Proteomes" id="UP000273982"/>
    </source>
</evidence>
<dbReference type="InterPro" id="IPR010662">
    <property type="entry name" value="RBBP9/YdeN"/>
</dbReference>
<dbReference type="Proteomes" id="UP000273982">
    <property type="component" value="Chromosome"/>
</dbReference>
<evidence type="ECO:0000313" key="1">
    <source>
        <dbReference type="EMBL" id="AZG77624.1"/>
    </source>
</evidence>
<dbReference type="SUPFAM" id="SSF53474">
    <property type="entry name" value="alpha/beta-Hydrolases"/>
    <property type="match status" value="1"/>
</dbReference>
<dbReference type="GO" id="GO:0016787">
    <property type="term" value="F:hydrolase activity"/>
    <property type="evidence" value="ECO:0007669"/>
    <property type="project" value="UniProtKB-KW"/>
</dbReference>
<dbReference type="EMBL" id="CP034086">
    <property type="protein sequence ID" value="AZG77624.1"/>
    <property type="molecule type" value="Genomic_DNA"/>
</dbReference>
<proteinExistence type="predicted"/>
<keyword evidence="1" id="KW-0378">Hydrolase</keyword>